<dbReference type="EMBL" id="GBRH01173543">
    <property type="protein sequence ID" value="JAE24353.1"/>
    <property type="molecule type" value="Transcribed_RNA"/>
</dbReference>
<dbReference type="AlphaFoldDB" id="A0A0A9GUU9"/>
<organism evidence="2">
    <name type="scientific">Arundo donax</name>
    <name type="common">Giant reed</name>
    <name type="synonym">Donax arundinaceus</name>
    <dbReference type="NCBI Taxonomy" id="35708"/>
    <lineage>
        <taxon>Eukaryota</taxon>
        <taxon>Viridiplantae</taxon>
        <taxon>Streptophyta</taxon>
        <taxon>Embryophyta</taxon>
        <taxon>Tracheophyta</taxon>
        <taxon>Spermatophyta</taxon>
        <taxon>Magnoliopsida</taxon>
        <taxon>Liliopsida</taxon>
        <taxon>Poales</taxon>
        <taxon>Poaceae</taxon>
        <taxon>PACMAD clade</taxon>
        <taxon>Arundinoideae</taxon>
        <taxon>Arundineae</taxon>
        <taxon>Arundo</taxon>
    </lineage>
</organism>
<feature type="region of interest" description="Disordered" evidence="1">
    <location>
        <begin position="1"/>
        <end position="25"/>
    </location>
</feature>
<reference evidence="2" key="1">
    <citation type="submission" date="2014-09" db="EMBL/GenBank/DDBJ databases">
        <authorList>
            <person name="Magalhaes I.L.F."/>
            <person name="Oliveira U."/>
            <person name="Santos F.R."/>
            <person name="Vidigal T.H.D.A."/>
            <person name="Brescovit A.D."/>
            <person name="Santos A.J."/>
        </authorList>
    </citation>
    <scope>NUCLEOTIDE SEQUENCE</scope>
    <source>
        <tissue evidence="2">Shoot tissue taken approximately 20 cm above the soil surface</tissue>
    </source>
</reference>
<name>A0A0A9GUU9_ARUDO</name>
<protein>
    <submittedName>
        <fullName evidence="2">CycD1</fullName>
    </submittedName>
</protein>
<reference evidence="2" key="2">
    <citation type="journal article" date="2015" name="Data Brief">
        <title>Shoot transcriptome of the giant reed, Arundo donax.</title>
        <authorList>
            <person name="Barrero R.A."/>
            <person name="Guerrero F.D."/>
            <person name="Moolhuijzen P."/>
            <person name="Goolsby J.A."/>
            <person name="Tidwell J."/>
            <person name="Bellgard S.E."/>
            <person name="Bellgard M.I."/>
        </authorList>
    </citation>
    <scope>NUCLEOTIDE SEQUENCE</scope>
    <source>
        <tissue evidence="2">Shoot tissue taken approximately 20 cm above the soil surface</tissue>
    </source>
</reference>
<proteinExistence type="predicted"/>
<sequence length="25" mass="2936">MSRCSCPRRALPPPPALRRRKWRSG</sequence>
<evidence type="ECO:0000313" key="2">
    <source>
        <dbReference type="EMBL" id="JAE24353.1"/>
    </source>
</evidence>
<accession>A0A0A9GUU9</accession>
<evidence type="ECO:0000256" key="1">
    <source>
        <dbReference type="SAM" id="MobiDB-lite"/>
    </source>
</evidence>